<name>A0A7W6WMD8_9PROT</name>
<dbReference type="AlphaFoldDB" id="A0A7W6WMD8"/>
<protein>
    <recommendedName>
        <fullName evidence="1">Transcriptional regulator-like domain-containing protein</fullName>
    </recommendedName>
</protein>
<organism evidence="2 3">
    <name type="scientific">Roseospira goensis</name>
    <dbReference type="NCBI Taxonomy" id="391922"/>
    <lineage>
        <taxon>Bacteria</taxon>
        <taxon>Pseudomonadati</taxon>
        <taxon>Pseudomonadota</taxon>
        <taxon>Alphaproteobacteria</taxon>
        <taxon>Rhodospirillales</taxon>
        <taxon>Rhodospirillaceae</taxon>
        <taxon>Roseospira</taxon>
    </lineage>
</organism>
<dbReference type="Proteomes" id="UP000555728">
    <property type="component" value="Unassembled WGS sequence"/>
</dbReference>
<accession>A0A7W6WMD8</accession>
<dbReference type="Pfam" id="PF20109">
    <property type="entry name" value="Trans_reg_dom"/>
    <property type="match status" value="1"/>
</dbReference>
<evidence type="ECO:0000259" key="1">
    <source>
        <dbReference type="Pfam" id="PF20109"/>
    </source>
</evidence>
<dbReference type="EMBL" id="JACIGI010000071">
    <property type="protein sequence ID" value="MBB4287955.1"/>
    <property type="molecule type" value="Genomic_DNA"/>
</dbReference>
<comment type="caution">
    <text evidence="2">The sequence shown here is derived from an EMBL/GenBank/DDBJ whole genome shotgun (WGS) entry which is preliminary data.</text>
</comment>
<dbReference type="InterPro" id="IPR045465">
    <property type="entry name" value="Trans_reg_dom"/>
</dbReference>
<dbReference type="RefSeq" id="WP_221237237.1">
    <property type="nucleotide sequence ID" value="NZ_JACIGI010000071.1"/>
</dbReference>
<sequence length="56" mass="6688">MSRDWRDDRAYDHFDSLDVSGLAWECLRRNENYRADYARMRHGGGAPADWGLRFPR</sequence>
<feature type="domain" description="Transcriptional regulator-like" evidence="1">
    <location>
        <begin position="4"/>
        <end position="55"/>
    </location>
</feature>
<evidence type="ECO:0000313" key="2">
    <source>
        <dbReference type="EMBL" id="MBB4287955.1"/>
    </source>
</evidence>
<reference evidence="2 3" key="1">
    <citation type="submission" date="2020-08" db="EMBL/GenBank/DDBJ databases">
        <title>Genome sequencing of Purple Non-Sulfur Bacteria from various extreme environments.</title>
        <authorList>
            <person name="Mayer M."/>
        </authorList>
    </citation>
    <scope>NUCLEOTIDE SEQUENCE [LARGE SCALE GENOMIC DNA]</scope>
    <source>
        <strain evidence="2 3">JA135</strain>
    </source>
</reference>
<gene>
    <name evidence="2" type="ORF">GGD88_003722</name>
</gene>
<proteinExistence type="predicted"/>
<evidence type="ECO:0000313" key="3">
    <source>
        <dbReference type="Proteomes" id="UP000555728"/>
    </source>
</evidence>
<keyword evidence="3" id="KW-1185">Reference proteome</keyword>